<evidence type="ECO:0000313" key="4">
    <source>
        <dbReference type="Proteomes" id="UP000001514"/>
    </source>
</evidence>
<keyword evidence="4" id="KW-1185">Reference proteome</keyword>
<dbReference type="EMBL" id="GL377570">
    <property type="protein sequence ID" value="EFJ33751.1"/>
    <property type="molecule type" value="Genomic_DNA"/>
</dbReference>
<dbReference type="PANTHER" id="PTHR10811">
    <property type="entry name" value="FRINGE-RELATED"/>
    <property type="match status" value="1"/>
</dbReference>
<feature type="compositionally biased region" description="Basic and acidic residues" evidence="1">
    <location>
        <begin position="48"/>
        <end position="59"/>
    </location>
</feature>
<dbReference type="KEGG" id="smo:SELMODRAFT_406513"/>
<dbReference type="Pfam" id="PF04646">
    <property type="entry name" value="DUF604"/>
    <property type="match status" value="1"/>
</dbReference>
<proteinExistence type="predicted"/>
<evidence type="ECO:0000256" key="1">
    <source>
        <dbReference type="SAM" id="MobiDB-lite"/>
    </source>
</evidence>
<protein>
    <submittedName>
        <fullName evidence="3">Glycosyltransferase-like protein</fullName>
    </submittedName>
</protein>
<dbReference type="GeneID" id="9660460"/>
<evidence type="ECO:0000313" key="3">
    <source>
        <dbReference type="EMBL" id="EFJ33751.1"/>
    </source>
</evidence>
<sequence>MEGKEPGSRAWRPALGLPAIFQLALAIFTVCFLIQQLRPPPSNASYDRAMDRRRERGQDQDQEDQETRLSNILFGIGAASSVLERRKDFIKAWWRPGQTRGFVFVDQPPPLAESFWDNSSLPELRISESTARFRYTFPRGRRSAIRISRIVSEMFRMGLPGVRWFVLGDDDTVFFVDNLARVLAKYDHTKFFYVGSSSENHLQNVRGFSSFMAYGGGGFAISYALAEALAAMQDDCLERYHFLYGSDDRIQACMAELGVQLTREPGFHQLDVLGDASGLLAAHPIAPALSLHHLNVIHPLFPNATQRQSINRLFSAARIDPAGIFQQSICYDRHRNFSIQVSWGYLVQVSQELISPRILELPLRTFVGWYGERSELSFPFKTRALPVDLCQRPVRFYMESVKSSSNGSGISVSNYVKSEAPAAAACSSWLGIETILVDKEASDESWYKALRRQCCKILESREGGGVVRLEIRQCS</sequence>
<dbReference type="OrthoDB" id="414175at2759"/>
<gene>
    <name evidence="3" type="primary">GT31C5</name>
    <name evidence="3" type="ORF">SELMODRAFT_406513</name>
</gene>
<accession>D8R2M1</accession>
<dbReference type="OMA" id="HSYDCDQ"/>
<keyword evidence="3" id="KW-0808">Transferase</keyword>
<dbReference type="InParanoid" id="D8R2M1"/>
<feature type="transmembrane region" description="Helical" evidence="2">
    <location>
        <begin position="15"/>
        <end position="34"/>
    </location>
</feature>
<keyword evidence="2" id="KW-0812">Transmembrane</keyword>
<dbReference type="Proteomes" id="UP000001514">
    <property type="component" value="Unassembled WGS sequence"/>
</dbReference>
<organism evidence="4">
    <name type="scientific">Selaginella moellendorffii</name>
    <name type="common">Spikemoss</name>
    <dbReference type="NCBI Taxonomy" id="88036"/>
    <lineage>
        <taxon>Eukaryota</taxon>
        <taxon>Viridiplantae</taxon>
        <taxon>Streptophyta</taxon>
        <taxon>Embryophyta</taxon>
        <taxon>Tracheophyta</taxon>
        <taxon>Lycopodiopsida</taxon>
        <taxon>Selaginellales</taxon>
        <taxon>Selaginellaceae</taxon>
        <taxon>Selaginella</taxon>
    </lineage>
</organism>
<dbReference type="Gene3D" id="3.90.550.50">
    <property type="match status" value="1"/>
</dbReference>
<reference evidence="3 4" key="1">
    <citation type="journal article" date="2011" name="Science">
        <title>The Selaginella genome identifies genetic changes associated with the evolution of vascular plants.</title>
        <authorList>
            <person name="Banks J.A."/>
            <person name="Nishiyama T."/>
            <person name="Hasebe M."/>
            <person name="Bowman J.L."/>
            <person name="Gribskov M."/>
            <person name="dePamphilis C."/>
            <person name="Albert V.A."/>
            <person name="Aono N."/>
            <person name="Aoyama T."/>
            <person name="Ambrose B.A."/>
            <person name="Ashton N.W."/>
            <person name="Axtell M.J."/>
            <person name="Barker E."/>
            <person name="Barker M.S."/>
            <person name="Bennetzen J.L."/>
            <person name="Bonawitz N.D."/>
            <person name="Chapple C."/>
            <person name="Cheng C."/>
            <person name="Correa L.G."/>
            <person name="Dacre M."/>
            <person name="DeBarry J."/>
            <person name="Dreyer I."/>
            <person name="Elias M."/>
            <person name="Engstrom E.M."/>
            <person name="Estelle M."/>
            <person name="Feng L."/>
            <person name="Finet C."/>
            <person name="Floyd S.K."/>
            <person name="Frommer W.B."/>
            <person name="Fujita T."/>
            <person name="Gramzow L."/>
            <person name="Gutensohn M."/>
            <person name="Harholt J."/>
            <person name="Hattori M."/>
            <person name="Heyl A."/>
            <person name="Hirai T."/>
            <person name="Hiwatashi Y."/>
            <person name="Ishikawa M."/>
            <person name="Iwata M."/>
            <person name="Karol K.G."/>
            <person name="Koehler B."/>
            <person name="Kolukisaoglu U."/>
            <person name="Kubo M."/>
            <person name="Kurata T."/>
            <person name="Lalonde S."/>
            <person name="Li K."/>
            <person name="Li Y."/>
            <person name="Litt A."/>
            <person name="Lyons E."/>
            <person name="Manning G."/>
            <person name="Maruyama T."/>
            <person name="Michael T.P."/>
            <person name="Mikami K."/>
            <person name="Miyazaki S."/>
            <person name="Morinaga S."/>
            <person name="Murata T."/>
            <person name="Mueller-Roeber B."/>
            <person name="Nelson D.R."/>
            <person name="Obara M."/>
            <person name="Oguri Y."/>
            <person name="Olmstead R.G."/>
            <person name="Onodera N."/>
            <person name="Petersen B.L."/>
            <person name="Pils B."/>
            <person name="Prigge M."/>
            <person name="Rensing S.A."/>
            <person name="Riano-Pachon D.M."/>
            <person name="Roberts A.W."/>
            <person name="Sato Y."/>
            <person name="Scheller H.V."/>
            <person name="Schulz B."/>
            <person name="Schulz C."/>
            <person name="Shakirov E.V."/>
            <person name="Shibagaki N."/>
            <person name="Shinohara N."/>
            <person name="Shippen D.E."/>
            <person name="Soerensen I."/>
            <person name="Sotooka R."/>
            <person name="Sugimoto N."/>
            <person name="Sugita M."/>
            <person name="Sumikawa N."/>
            <person name="Tanurdzic M."/>
            <person name="Theissen G."/>
            <person name="Ulvskov P."/>
            <person name="Wakazuki S."/>
            <person name="Weng J.K."/>
            <person name="Willats W.W."/>
            <person name="Wipf D."/>
            <person name="Wolf P.G."/>
            <person name="Yang L."/>
            <person name="Zimmer A.D."/>
            <person name="Zhu Q."/>
            <person name="Mitros T."/>
            <person name="Hellsten U."/>
            <person name="Loque D."/>
            <person name="Otillar R."/>
            <person name="Salamov A."/>
            <person name="Schmutz J."/>
            <person name="Shapiro H."/>
            <person name="Lindquist E."/>
            <person name="Lucas S."/>
            <person name="Rokhsar D."/>
            <person name="Grigoriev I.V."/>
        </authorList>
    </citation>
    <scope>NUCLEOTIDE SEQUENCE [LARGE SCALE GENOMIC DNA]</scope>
</reference>
<evidence type="ECO:0000256" key="2">
    <source>
        <dbReference type="SAM" id="Phobius"/>
    </source>
</evidence>
<dbReference type="STRING" id="88036.D8R2M1"/>
<dbReference type="eggNOG" id="KOG2246">
    <property type="taxonomic scope" value="Eukaryota"/>
</dbReference>
<keyword evidence="2" id="KW-1133">Transmembrane helix</keyword>
<dbReference type="FunFam" id="3.90.550.50:FF:000006">
    <property type="entry name" value="Fringe-related protein-like"/>
    <property type="match status" value="1"/>
</dbReference>
<dbReference type="GO" id="GO:0008375">
    <property type="term" value="F:acetylglucosaminyltransferase activity"/>
    <property type="evidence" value="ECO:0000318"/>
    <property type="project" value="GO_Central"/>
</dbReference>
<dbReference type="Gramene" id="EFJ33751">
    <property type="protein sequence ID" value="EFJ33751"/>
    <property type="gene ID" value="SELMODRAFT_406513"/>
</dbReference>
<feature type="region of interest" description="Disordered" evidence="1">
    <location>
        <begin position="43"/>
        <end position="65"/>
    </location>
</feature>
<name>D8R2M1_SELML</name>
<keyword evidence="2" id="KW-0472">Membrane</keyword>
<dbReference type="HOGENOM" id="CLU_029819_2_0_1"/>
<dbReference type="InterPro" id="IPR006740">
    <property type="entry name" value="DUF604"/>
</dbReference>
<dbReference type="AlphaFoldDB" id="D8R2M1"/>